<dbReference type="PANTHER" id="PTHR45985">
    <property type="match status" value="1"/>
</dbReference>
<proteinExistence type="predicted"/>
<dbReference type="AlphaFoldDB" id="A0A7R8WL88"/>
<dbReference type="InterPro" id="IPR052740">
    <property type="entry name" value="CE4"/>
</dbReference>
<accession>A0A7R8WL88</accession>
<name>A0A7R8WL88_9CRUS</name>
<gene>
    <name evidence="1" type="ORF">CTOB1V02_LOCUS8553</name>
</gene>
<evidence type="ECO:0000313" key="1">
    <source>
        <dbReference type="EMBL" id="CAD7230697.1"/>
    </source>
</evidence>
<dbReference type="EMBL" id="OB662885">
    <property type="protein sequence ID" value="CAD7230697.1"/>
    <property type="molecule type" value="Genomic_DNA"/>
</dbReference>
<reference evidence="1" key="1">
    <citation type="submission" date="2020-11" db="EMBL/GenBank/DDBJ databases">
        <authorList>
            <person name="Tran Van P."/>
        </authorList>
    </citation>
    <scope>NUCLEOTIDE SEQUENCE</scope>
</reference>
<dbReference type="SUPFAM" id="SSF88713">
    <property type="entry name" value="Glycoside hydrolase/deacetylase"/>
    <property type="match status" value="1"/>
</dbReference>
<dbReference type="PANTHER" id="PTHR45985:SF5">
    <property type="entry name" value="CHITIN AND LDLR BINDING DEACETYLASE 3"/>
    <property type="match status" value="1"/>
</dbReference>
<protein>
    <submittedName>
        <fullName evidence="1">Uncharacterized protein</fullName>
    </submittedName>
</protein>
<organism evidence="1">
    <name type="scientific">Cyprideis torosa</name>
    <dbReference type="NCBI Taxonomy" id="163714"/>
    <lineage>
        <taxon>Eukaryota</taxon>
        <taxon>Metazoa</taxon>
        <taxon>Ecdysozoa</taxon>
        <taxon>Arthropoda</taxon>
        <taxon>Crustacea</taxon>
        <taxon>Oligostraca</taxon>
        <taxon>Ostracoda</taxon>
        <taxon>Podocopa</taxon>
        <taxon>Podocopida</taxon>
        <taxon>Cytherocopina</taxon>
        <taxon>Cytheroidea</taxon>
        <taxon>Cytherideidae</taxon>
        <taxon>Cyprideis</taxon>
    </lineage>
</organism>
<dbReference type="GO" id="GO:0005975">
    <property type="term" value="P:carbohydrate metabolic process"/>
    <property type="evidence" value="ECO:0007669"/>
    <property type="project" value="InterPro"/>
</dbReference>
<dbReference type="Gene3D" id="3.20.20.370">
    <property type="entry name" value="Glycoside hydrolase/deacetylase"/>
    <property type="match status" value="2"/>
</dbReference>
<sequence length="401" mass="46411">MGCSGRNDQYLRANGPTLSLTIGLYFHFLGLEGEPSFPPPSHKMQAKPTSFPCADSLVSAQFSRLSAVLSSQRSSLVSAQFSRLSAVLSSQRSSLVSAQFSRLSAVLSSQRSSLVSAQRFFGRWAQARLIKRGTLYHWENHRSLVLRTIWAVKNPAAERDGRKNPNGCPIHATFYISHQYTNYRYVQELWNDGHEIAAHSITHRTPERWWSENATIEDWFDEMVGIANIINRFGGVRIEDIRGVRVPFLREYSCAMVDSCPPMYSDEEVYEMLMMNFKRHYHSNRAPFGLFFHTVWFKSKQNLRAFRKFLDELTSMQDVYIVSTWEMLQWMQDPTPLGQMPQFQPWLVCKEEVSAEDAACKIPKACKLKSREHRGDRYLHTCFECPDVYPWIKNEFGLEFK</sequence>
<dbReference type="OrthoDB" id="504708at2759"/>
<dbReference type="InterPro" id="IPR011330">
    <property type="entry name" value="Glyco_hydro/deAcase_b/a-brl"/>
</dbReference>